<keyword evidence="4" id="KW-1133">Transmembrane helix</keyword>
<dbReference type="Proteomes" id="UP000694726">
    <property type="component" value="Unplaced"/>
</dbReference>
<evidence type="ECO:0000256" key="2">
    <source>
        <dbReference type="ARBA" id="ARBA00022692"/>
    </source>
</evidence>
<dbReference type="SUPFAM" id="SSF53822">
    <property type="entry name" value="Periplasmic binding protein-like I"/>
    <property type="match status" value="1"/>
</dbReference>
<keyword evidence="5" id="KW-0472">Membrane</keyword>
<evidence type="ECO:0000256" key="1">
    <source>
        <dbReference type="ARBA" id="ARBA00004370"/>
    </source>
</evidence>
<feature type="domain" description="Receptor ligand binding region" evidence="7">
    <location>
        <begin position="5"/>
        <end position="64"/>
    </location>
</feature>
<feature type="region of interest" description="Disordered" evidence="6">
    <location>
        <begin position="82"/>
        <end position="144"/>
    </location>
</feature>
<dbReference type="InterPro" id="IPR001828">
    <property type="entry name" value="ANF_lig-bd_rcpt"/>
</dbReference>
<organism evidence="8 9">
    <name type="scientific">Sus scrofa</name>
    <name type="common">Pig</name>
    <dbReference type="NCBI Taxonomy" id="9823"/>
    <lineage>
        <taxon>Eukaryota</taxon>
        <taxon>Metazoa</taxon>
        <taxon>Chordata</taxon>
        <taxon>Craniata</taxon>
        <taxon>Vertebrata</taxon>
        <taxon>Euteleostomi</taxon>
        <taxon>Mammalia</taxon>
        <taxon>Eutheria</taxon>
        <taxon>Laurasiatheria</taxon>
        <taxon>Artiodactyla</taxon>
        <taxon>Suina</taxon>
        <taxon>Suidae</taxon>
        <taxon>Sus</taxon>
    </lineage>
</organism>
<dbReference type="InterPro" id="IPR028082">
    <property type="entry name" value="Peripla_BP_I"/>
</dbReference>
<accession>A0A8D0P8X9</accession>
<keyword evidence="2" id="KW-0812">Transmembrane</keyword>
<evidence type="ECO:0000256" key="4">
    <source>
        <dbReference type="ARBA" id="ARBA00022989"/>
    </source>
</evidence>
<dbReference type="GO" id="GO:0016020">
    <property type="term" value="C:membrane"/>
    <property type="evidence" value="ECO:0007669"/>
    <property type="project" value="UniProtKB-SubCell"/>
</dbReference>
<sequence length="281" mass="30596">MSIYSDKSIHLSFLRTVPPYSHQSSVWFEMMRVYSWNHIILLVSDDHEGRAAQKRLETLLEERESKSKKRNYENLDQLSYDNKRGPKVYMHGRARHPPTREPWPRRLGHEGRCPAQRAAPPACAERRGAREAGSRRQERTGAGCGGACGPPPAASACAREAGPAAEELLSGKCMRISGTPRVSSWSPGGSPRPSRPPACGPGRSGRACGPGPRGTPVVLKKSAPSLLPIAFQNCFLFPVRCTPLSESRSTSACMLGAKVRPGVRGGERHAEQRVSPGERAG</sequence>
<evidence type="ECO:0000313" key="9">
    <source>
        <dbReference type="Proteomes" id="UP000694726"/>
    </source>
</evidence>
<evidence type="ECO:0000259" key="7">
    <source>
        <dbReference type="Pfam" id="PF01094"/>
    </source>
</evidence>
<protein>
    <recommendedName>
        <fullName evidence="7">Receptor ligand binding region domain-containing protein</fullName>
    </recommendedName>
</protein>
<dbReference type="AlphaFoldDB" id="A0A8D0P8X9"/>
<proteinExistence type="predicted"/>
<feature type="compositionally biased region" description="Basic and acidic residues" evidence="6">
    <location>
        <begin position="98"/>
        <end position="112"/>
    </location>
</feature>
<name>A0A8D0P8X9_PIG</name>
<evidence type="ECO:0000256" key="5">
    <source>
        <dbReference type="ARBA" id="ARBA00023136"/>
    </source>
</evidence>
<feature type="region of interest" description="Disordered" evidence="6">
    <location>
        <begin position="179"/>
        <end position="213"/>
    </location>
</feature>
<feature type="compositionally biased region" description="Low complexity" evidence="6">
    <location>
        <begin position="180"/>
        <end position="192"/>
    </location>
</feature>
<dbReference type="Gene3D" id="3.40.50.2300">
    <property type="match status" value="1"/>
</dbReference>
<feature type="compositionally biased region" description="Basic and acidic residues" evidence="6">
    <location>
        <begin position="124"/>
        <end position="139"/>
    </location>
</feature>
<dbReference type="Ensembl" id="ENSSSCT00015075052.1">
    <property type="protein sequence ID" value="ENSSSCP00015030107.1"/>
    <property type="gene ID" value="ENSSSCG00015056353.1"/>
</dbReference>
<evidence type="ECO:0000256" key="3">
    <source>
        <dbReference type="ARBA" id="ARBA00022729"/>
    </source>
</evidence>
<feature type="region of interest" description="Disordered" evidence="6">
    <location>
        <begin position="261"/>
        <end position="281"/>
    </location>
</feature>
<comment type="subcellular location">
    <subcellularLocation>
        <location evidence="1">Membrane</location>
    </subcellularLocation>
</comment>
<dbReference type="Pfam" id="PF01094">
    <property type="entry name" value="ANF_receptor"/>
    <property type="match status" value="1"/>
</dbReference>
<evidence type="ECO:0000256" key="6">
    <source>
        <dbReference type="SAM" id="MobiDB-lite"/>
    </source>
</evidence>
<keyword evidence="3" id="KW-0732">Signal</keyword>
<feature type="compositionally biased region" description="Low complexity" evidence="6">
    <location>
        <begin position="113"/>
        <end position="123"/>
    </location>
</feature>
<evidence type="ECO:0000313" key="8">
    <source>
        <dbReference type="Ensembl" id="ENSSSCP00015030107.1"/>
    </source>
</evidence>
<reference evidence="8" key="1">
    <citation type="submission" date="2025-08" db="UniProtKB">
        <authorList>
            <consortium name="Ensembl"/>
        </authorList>
    </citation>
    <scope>IDENTIFICATION</scope>
</reference>